<feature type="non-terminal residue" evidence="1">
    <location>
        <position position="87"/>
    </location>
</feature>
<proteinExistence type="predicted"/>
<name>A0A9Q0DQG2_9TELE</name>
<protein>
    <submittedName>
        <fullName evidence="1">Uncharacterized protein</fullName>
    </submittedName>
</protein>
<accession>A0A9Q0DQG2</accession>
<dbReference type="AlphaFoldDB" id="A0A9Q0DQG2"/>
<dbReference type="EMBL" id="JANIIK010000113">
    <property type="protein sequence ID" value="KAJ3591708.1"/>
    <property type="molecule type" value="Genomic_DNA"/>
</dbReference>
<sequence length="87" mass="9942">MVPHCILSVFHLVPHCIPSVFHLVPHCIPSVFHLVPHCIPSVFHLIFQVQKSSRLSDESRASRSSRLDLTSSYSGLLSLISYKRHRR</sequence>
<comment type="caution">
    <text evidence="1">The sequence shown here is derived from an EMBL/GenBank/DDBJ whole genome shotgun (WGS) entry which is preliminary data.</text>
</comment>
<evidence type="ECO:0000313" key="2">
    <source>
        <dbReference type="Proteomes" id="UP001148018"/>
    </source>
</evidence>
<gene>
    <name evidence="1" type="ORF">NHX12_006840</name>
</gene>
<organism evidence="1 2">
    <name type="scientific">Muraenolepis orangiensis</name>
    <name type="common">Patagonian moray cod</name>
    <dbReference type="NCBI Taxonomy" id="630683"/>
    <lineage>
        <taxon>Eukaryota</taxon>
        <taxon>Metazoa</taxon>
        <taxon>Chordata</taxon>
        <taxon>Craniata</taxon>
        <taxon>Vertebrata</taxon>
        <taxon>Euteleostomi</taxon>
        <taxon>Actinopterygii</taxon>
        <taxon>Neopterygii</taxon>
        <taxon>Teleostei</taxon>
        <taxon>Neoteleostei</taxon>
        <taxon>Acanthomorphata</taxon>
        <taxon>Zeiogadaria</taxon>
        <taxon>Gadariae</taxon>
        <taxon>Gadiformes</taxon>
        <taxon>Muraenolepidoidei</taxon>
        <taxon>Muraenolepididae</taxon>
        <taxon>Muraenolepis</taxon>
    </lineage>
</organism>
<keyword evidence="2" id="KW-1185">Reference proteome</keyword>
<evidence type="ECO:0000313" key="1">
    <source>
        <dbReference type="EMBL" id="KAJ3591708.1"/>
    </source>
</evidence>
<reference evidence="1" key="1">
    <citation type="submission" date="2022-07" db="EMBL/GenBank/DDBJ databases">
        <title>Chromosome-level genome of Muraenolepis orangiensis.</title>
        <authorList>
            <person name="Kim J."/>
        </authorList>
    </citation>
    <scope>NUCLEOTIDE SEQUENCE</scope>
    <source>
        <strain evidence="1">KU_S4_2022</strain>
        <tissue evidence="1">Muscle</tissue>
    </source>
</reference>
<dbReference type="Proteomes" id="UP001148018">
    <property type="component" value="Unassembled WGS sequence"/>
</dbReference>